<gene>
    <name evidence="1" type="ORF">Prubr_66980</name>
</gene>
<dbReference type="EMBL" id="AP023359">
    <property type="protein sequence ID" value="BCJ69677.1"/>
    <property type="molecule type" value="Genomic_DNA"/>
</dbReference>
<name>A0A810N8U5_9ACTN</name>
<sequence>MTGVELIVAALAAGASAGVTSGVQDAYAWLKGQLVRRLSGREQAVQALAADEVEPGVWQARLGDDLAASGADADLEVLAAARRLLAVAGPAGTRGGLNQVTNNYGAVGEFHAPVTFTYGQPPTPPDGP</sequence>
<accession>A0A810N8U5</accession>
<evidence type="ECO:0000313" key="1">
    <source>
        <dbReference type="EMBL" id="BCJ69677.1"/>
    </source>
</evidence>
<dbReference type="RefSeq" id="WP_212819113.1">
    <property type="nucleotide sequence ID" value="NZ_AP023359.1"/>
</dbReference>
<organism evidence="1 2">
    <name type="scientific">Polymorphospora rubra</name>
    <dbReference type="NCBI Taxonomy" id="338584"/>
    <lineage>
        <taxon>Bacteria</taxon>
        <taxon>Bacillati</taxon>
        <taxon>Actinomycetota</taxon>
        <taxon>Actinomycetes</taxon>
        <taxon>Micromonosporales</taxon>
        <taxon>Micromonosporaceae</taxon>
        <taxon>Polymorphospora</taxon>
    </lineage>
</organism>
<evidence type="ECO:0000313" key="2">
    <source>
        <dbReference type="Proteomes" id="UP000680866"/>
    </source>
</evidence>
<dbReference type="Proteomes" id="UP000680866">
    <property type="component" value="Chromosome"/>
</dbReference>
<reference evidence="1" key="1">
    <citation type="submission" date="2020-08" db="EMBL/GenBank/DDBJ databases">
        <title>Whole genome shotgun sequence of Polymorphospora rubra NBRC 101157.</title>
        <authorList>
            <person name="Komaki H."/>
            <person name="Tamura T."/>
        </authorList>
    </citation>
    <scope>NUCLEOTIDE SEQUENCE</scope>
    <source>
        <strain evidence="1">NBRC 101157</strain>
    </source>
</reference>
<dbReference type="KEGG" id="pry:Prubr_66980"/>
<dbReference type="AlphaFoldDB" id="A0A810N8U5"/>
<keyword evidence="2" id="KW-1185">Reference proteome</keyword>
<evidence type="ECO:0008006" key="3">
    <source>
        <dbReference type="Google" id="ProtNLM"/>
    </source>
</evidence>
<proteinExistence type="predicted"/>
<protein>
    <recommendedName>
        <fullName evidence="3">RHIM domain-containing protein</fullName>
    </recommendedName>
</protein>